<comment type="subcellular location">
    <subcellularLocation>
        <location evidence="1">Cytoplasm</location>
    </subcellularLocation>
</comment>
<feature type="coiled-coil region" evidence="8">
    <location>
        <begin position="134"/>
        <end position="182"/>
    </location>
</feature>
<evidence type="ECO:0000256" key="7">
    <source>
        <dbReference type="PROSITE-ProRule" id="PRU00207"/>
    </source>
</evidence>
<dbReference type="SMART" id="SM00061">
    <property type="entry name" value="MATH"/>
    <property type="match status" value="1"/>
</dbReference>
<keyword evidence="3 7" id="KW-0479">Metal-binding</keyword>
<dbReference type="InterPro" id="IPR049342">
    <property type="entry name" value="TRAF1-6_MATH_dom"/>
</dbReference>
<dbReference type="GO" id="GO:0043122">
    <property type="term" value="P:regulation of canonical NF-kappaB signal transduction"/>
    <property type="evidence" value="ECO:0007669"/>
    <property type="project" value="TreeGrafter"/>
</dbReference>
<dbReference type="InterPro" id="IPR001293">
    <property type="entry name" value="Znf_TRAF"/>
</dbReference>
<evidence type="ECO:0000256" key="1">
    <source>
        <dbReference type="ARBA" id="ARBA00004496"/>
    </source>
</evidence>
<dbReference type="Proteomes" id="UP000515152">
    <property type="component" value="Chromosome 3"/>
</dbReference>
<evidence type="ECO:0000256" key="5">
    <source>
        <dbReference type="ARBA" id="ARBA00022771"/>
    </source>
</evidence>
<evidence type="ECO:0000313" key="12">
    <source>
        <dbReference type="RefSeq" id="XP_031420939.1"/>
    </source>
</evidence>
<evidence type="ECO:0000259" key="10">
    <source>
        <dbReference type="PROSITE" id="PS50145"/>
    </source>
</evidence>
<evidence type="ECO:0000259" key="9">
    <source>
        <dbReference type="PROSITE" id="PS50144"/>
    </source>
</evidence>
<evidence type="ECO:0000313" key="11">
    <source>
        <dbReference type="Proteomes" id="UP000515152"/>
    </source>
</evidence>
<keyword evidence="4" id="KW-0677">Repeat</keyword>
<dbReference type="GO" id="GO:0005737">
    <property type="term" value="C:cytoplasm"/>
    <property type="evidence" value="ECO:0007669"/>
    <property type="project" value="UniProtKB-SubCell"/>
</dbReference>
<dbReference type="KEGG" id="char:105913349"/>
<dbReference type="RefSeq" id="XP_031420939.1">
    <property type="nucleotide sequence ID" value="XM_031565079.2"/>
</dbReference>
<dbReference type="InterPro" id="IPR012227">
    <property type="entry name" value="TNF_rcpt-assoc_TRAF_met"/>
</dbReference>
<proteinExistence type="predicted"/>
<dbReference type="Pfam" id="PF21355">
    <property type="entry name" value="TRAF-mep_MATH"/>
    <property type="match status" value="1"/>
</dbReference>
<dbReference type="PANTHER" id="PTHR10131:SF152">
    <property type="entry name" value="TNF RECEPTOR-ASSOCIATED FACTOR 6"/>
    <property type="match status" value="1"/>
</dbReference>
<dbReference type="GO" id="GO:0008270">
    <property type="term" value="F:zinc ion binding"/>
    <property type="evidence" value="ECO:0007669"/>
    <property type="project" value="UniProtKB-KW"/>
</dbReference>
<name>A0A6P8F790_CLUHA</name>
<evidence type="ECO:0000256" key="3">
    <source>
        <dbReference type="ARBA" id="ARBA00022723"/>
    </source>
</evidence>
<dbReference type="InterPro" id="IPR013083">
    <property type="entry name" value="Znf_RING/FYVE/PHD"/>
</dbReference>
<dbReference type="PROSITE" id="PS50144">
    <property type="entry name" value="MATH"/>
    <property type="match status" value="1"/>
</dbReference>
<dbReference type="GO" id="GO:0042981">
    <property type="term" value="P:regulation of apoptotic process"/>
    <property type="evidence" value="ECO:0007669"/>
    <property type="project" value="InterPro"/>
</dbReference>
<feature type="domain" description="MATH" evidence="9">
    <location>
        <begin position="185"/>
        <end position="328"/>
    </location>
</feature>
<keyword evidence="5 7" id="KW-0863">Zinc-finger</keyword>
<dbReference type="UniPathway" id="UPA00143"/>
<keyword evidence="11" id="KW-1185">Reference proteome</keyword>
<dbReference type="PROSITE" id="PS50145">
    <property type="entry name" value="ZF_TRAF"/>
    <property type="match status" value="1"/>
</dbReference>
<dbReference type="InterPro" id="IPR002083">
    <property type="entry name" value="MATH/TRAF_dom"/>
</dbReference>
<gene>
    <name evidence="12" type="primary">LOC105913349</name>
</gene>
<dbReference type="GO" id="GO:0061630">
    <property type="term" value="F:ubiquitin protein ligase activity"/>
    <property type="evidence" value="ECO:0007669"/>
    <property type="project" value="TreeGrafter"/>
</dbReference>
<dbReference type="AlphaFoldDB" id="A0A6P8F790"/>
<evidence type="ECO:0000256" key="8">
    <source>
        <dbReference type="SAM" id="Coils"/>
    </source>
</evidence>
<dbReference type="GeneID" id="105913349"/>
<keyword evidence="6 7" id="KW-0862">Zinc</keyword>
<keyword evidence="2" id="KW-0963">Cytoplasm</keyword>
<evidence type="ECO:0000256" key="6">
    <source>
        <dbReference type="ARBA" id="ARBA00022833"/>
    </source>
</evidence>
<dbReference type="PANTHER" id="PTHR10131">
    <property type="entry name" value="TNF RECEPTOR ASSOCIATED FACTOR"/>
    <property type="match status" value="1"/>
</dbReference>
<dbReference type="Pfam" id="PF02176">
    <property type="entry name" value="zf-TRAF"/>
    <property type="match status" value="1"/>
</dbReference>
<sequence>MEMYICEEKQFHDELCPSASVVCGFCSAELIRDHLASHCDTDCPEVLVTCPFSSFGCEEEKMSHSSLAQHMQEFTHYHLNSMAAFLRHQSLYGDPSIVDSKDVAARSSAATSEMDTSSRGTMNLLELRHMRETVQQLEGRLVRQDHRLRKLSIQSHGQAVQLPDLHRQTAALEDAVQELKAQQCDGVFTWHVEGFPEHLKSHRASQPVVLYSPGFYTGRPGYKLCLRLQLQPPTATRSPDFLSLFVHAMHGAFDNQMAWPLQGTFKLTILNPNEGQHIMEVMETNPGLLAFQCPTSDRSLKGFGYVAFVHLSKLCKRYMADNVLRVCC</sequence>
<dbReference type="OrthoDB" id="6475149at2759"/>
<evidence type="ECO:0000256" key="2">
    <source>
        <dbReference type="ARBA" id="ARBA00022490"/>
    </source>
</evidence>
<feature type="zinc finger region" description="TRAF-type" evidence="7">
    <location>
        <begin position="12"/>
        <end position="60"/>
    </location>
</feature>
<organism evidence="11 12">
    <name type="scientific">Clupea harengus</name>
    <name type="common">Atlantic herring</name>
    <dbReference type="NCBI Taxonomy" id="7950"/>
    <lineage>
        <taxon>Eukaryota</taxon>
        <taxon>Metazoa</taxon>
        <taxon>Chordata</taxon>
        <taxon>Craniata</taxon>
        <taxon>Vertebrata</taxon>
        <taxon>Euteleostomi</taxon>
        <taxon>Actinopterygii</taxon>
        <taxon>Neopterygii</taxon>
        <taxon>Teleostei</taxon>
        <taxon>Clupei</taxon>
        <taxon>Clupeiformes</taxon>
        <taxon>Clupeoidei</taxon>
        <taxon>Clupeidae</taxon>
        <taxon>Clupea</taxon>
    </lineage>
</organism>
<dbReference type="SUPFAM" id="SSF49599">
    <property type="entry name" value="TRAF domain-like"/>
    <property type="match status" value="1"/>
</dbReference>
<dbReference type="Gene3D" id="3.30.40.10">
    <property type="entry name" value="Zinc/RING finger domain, C3HC4 (zinc finger)"/>
    <property type="match status" value="1"/>
</dbReference>
<feature type="domain" description="TRAF-type" evidence="10">
    <location>
        <begin position="12"/>
        <end position="60"/>
    </location>
</feature>
<dbReference type="InterPro" id="IPR008974">
    <property type="entry name" value="TRAF-like"/>
</dbReference>
<dbReference type="Gene3D" id="2.60.210.10">
    <property type="entry name" value="Apoptosis, Tumor Necrosis Factor Receptor Associated Protein 2, Chain A"/>
    <property type="match status" value="1"/>
</dbReference>
<protein>
    <submittedName>
        <fullName evidence="12">TNF receptor-associated factor 6-like</fullName>
    </submittedName>
</protein>
<evidence type="ECO:0000256" key="4">
    <source>
        <dbReference type="ARBA" id="ARBA00022737"/>
    </source>
</evidence>
<dbReference type="GO" id="GO:0031663">
    <property type="term" value="P:lipopolysaccharide-mediated signaling pathway"/>
    <property type="evidence" value="ECO:0007669"/>
    <property type="project" value="TreeGrafter"/>
</dbReference>
<reference evidence="12" key="1">
    <citation type="submission" date="2025-08" db="UniProtKB">
        <authorList>
            <consortium name="RefSeq"/>
        </authorList>
    </citation>
    <scope>IDENTIFICATION</scope>
</reference>
<accession>A0A6P8F790</accession>
<dbReference type="GO" id="GO:0016567">
    <property type="term" value="P:protein ubiquitination"/>
    <property type="evidence" value="ECO:0007669"/>
    <property type="project" value="UniProtKB-UniPathway"/>
</dbReference>
<dbReference type="GO" id="GO:0045087">
    <property type="term" value="P:innate immune response"/>
    <property type="evidence" value="ECO:0007669"/>
    <property type="project" value="TreeGrafter"/>
</dbReference>
<dbReference type="PIRSF" id="PIRSF015614">
    <property type="entry name" value="TRAF"/>
    <property type="match status" value="1"/>
</dbReference>
<keyword evidence="8" id="KW-0175">Coiled coil</keyword>